<dbReference type="Proteomes" id="UP000234271">
    <property type="component" value="Chromosome"/>
</dbReference>
<accession>A0A650GE22</accession>
<organism evidence="1 2">
    <name type="scientific">Beggiatoa leptomitoformis</name>
    <dbReference type="NCBI Taxonomy" id="288004"/>
    <lineage>
        <taxon>Bacteria</taxon>
        <taxon>Pseudomonadati</taxon>
        <taxon>Pseudomonadota</taxon>
        <taxon>Gammaproteobacteria</taxon>
        <taxon>Thiotrichales</taxon>
        <taxon>Thiotrichaceae</taxon>
        <taxon>Beggiatoa</taxon>
    </lineage>
</organism>
<dbReference type="EMBL" id="CP018889">
    <property type="protein sequence ID" value="QGX04138.1"/>
    <property type="molecule type" value="Genomic_DNA"/>
</dbReference>
<dbReference type="RefSeq" id="WP_161575475.1">
    <property type="nucleotide sequence ID" value="NZ_CP012373.2"/>
</dbReference>
<keyword evidence="2" id="KW-1185">Reference proteome</keyword>
<proteinExistence type="predicted"/>
<gene>
    <name evidence="1" type="ORF">BLE401_18770</name>
</gene>
<evidence type="ECO:0000313" key="1">
    <source>
        <dbReference type="EMBL" id="QGX04138.1"/>
    </source>
</evidence>
<dbReference type="AlphaFoldDB" id="A0A650GE22"/>
<name>A0A650GE22_9GAMM</name>
<protein>
    <submittedName>
        <fullName evidence="1">Uncharacterized protein</fullName>
    </submittedName>
</protein>
<evidence type="ECO:0000313" key="2">
    <source>
        <dbReference type="Proteomes" id="UP000234271"/>
    </source>
</evidence>
<sequence>MAIVSFIGNAKDTKLTQFGTRDYEAEIGRWIMTDPIGVDGKQVDLYP</sequence>
<dbReference type="OrthoDB" id="9815414at2"/>
<reference evidence="2" key="1">
    <citation type="submission" date="2016-12" db="EMBL/GenBank/DDBJ databases">
        <title>Complete Genome Sequence of Beggiatoa leptomitiformis D-401.</title>
        <authorList>
            <person name="Fomenkov A."/>
            <person name="Vincze T."/>
            <person name="Grabovich M."/>
            <person name="Anton B.P."/>
            <person name="Dubinina G."/>
            <person name="Orlova M."/>
            <person name="Belousova E."/>
            <person name="Roberts R.J."/>
        </authorList>
    </citation>
    <scope>NUCLEOTIDE SEQUENCE [LARGE SCALE GENOMIC DNA]</scope>
    <source>
        <strain evidence="2">D-401</strain>
    </source>
</reference>